<evidence type="ECO:0000313" key="4">
    <source>
        <dbReference type="EMBL" id="MBC8574132.1"/>
    </source>
</evidence>
<dbReference type="Proteomes" id="UP000657421">
    <property type="component" value="Unassembled WGS sequence"/>
</dbReference>
<evidence type="ECO:0000259" key="3">
    <source>
        <dbReference type="PROSITE" id="PS50887"/>
    </source>
</evidence>
<name>A0ABR7NCM5_9FIRM</name>
<evidence type="ECO:0000256" key="1">
    <source>
        <dbReference type="SAM" id="Coils"/>
    </source>
</evidence>
<dbReference type="InterPro" id="IPR000160">
    <property type="entry name" value="GGDEF_dom"/>
</dbReference>
<dbReference type="Pfam" id="PF00990">
    <property type="entry name" value="GGDEF"/>
    <property type="match status" value="1"/>
</dbReference>
<comment type="caution">
    <text evidence="4">The sequence shown here is derived from an EMBL/GenBank/DDBJ whole genome shotgun (WGS) entry which is preliminary data.</text>
</comment>
<feature type="domain" description="EAL" evidence="2">
    <location>
        <begin position="299"/>
        <end position="553"/>
    </location>
</feature>
<organism evidence="4 5">
    <name type="scientific">Jingyaoa shaoxingensis</name>
    <dbReference type="NCBI Taxonomy" id="2763671"/>
    <lineage>
        <taxon>Bacteria</taxon>
        <taxon>Bacillati</taxon>
        <taxon>Bacillota</taxon>
        <taxon>Clostridia</taxon>
        <taxon>Lachnospirales</taxon>
        <taxon>Lachnospiraceae</taxon>
        <taxon>Jingyaoa</taxon>
    </lineage>
</organism>
<dbReference type="CDD" id="cd01949">
    <property type="entry name" value="GGDEF"/>
    <property type="match status" value="1"/>
</dbReference>
<protein>
    <submittedName>
        <fullName evidence="4">GGDEF and EAL domain-containing protein</fullName>
    </submittedName>
</protein>
<dbReference type="SMART" id="SM00052">
    <property type="entry name" value="EAL"/>
    <property type="match status" value="1"/>
</dbReference>
<dbReference type="SUPFAM" id="SSF141868">
    <property type="entry name" value="EAL domain-like"/>
    <property type="match status" value="1"/>
</dbReference>
<dbReference type="Pfam" id="PF00563">
    <property type="entry name" value="EAL"/>
    <property type="match status" value="1"/>
</dbReference>
<dbReference type="PANTHER" id="PTHR33121:SF70">
    <property type="entry name" value="SIGNALING PROTEIN YKOW"/>
    <property type="match status" value="1"/>
</dbReference>
<dbReference type="PANTHER" id="PTHR33121">
    <property type="entry name" value="CYCLIC DI-GMP PHOSPHODIESTERASE PDEF"/>
    <property type="match status" value="1"/>
</dbReference>
<feature type="coiled-coil region" evidence="1">
    <location>
        <begin position="289"/>
        <end position="316"/>
    </location>
</feature>
<keyword evidence="5" id="KW-1185">Reference proteome</keyword>
<dbReference type="RefSeq" id="WP_249309637.1">
    <property type="nucleotide sequence ID" value="NZ_JACRSZ010000016.1"/>
</dbReference>
<accession>A0ABR7NCM5</accession>
<evidence type="ECO:0000259" key="2">
    <source>
        <dbReference type="PROSITE" id="PS50883"/>
    </source>
</evidence>
<dbReference type="CDD" id="cd01948">
    <property type="entry name" value="EAL"/>
    <property type="match status" value="1"/>
</dbReference>
<dbReference type="EMBL" id="JACRSZ010000016">
    <property type="protein sequence ID" value="MBC8574132.1"/>
    <property type="molecule type" value="Genomic_DNA"/>
</dbReference>
<dbReference type="InterPro" id="IPR001633">
    <property type="entry name" value="EAL_dom"/>
</dbReference>
<keyword evidence="1" id="KW-0175">Coiled coil</keyword>
<dbReference type="PROSITE" id="PS50887">
    <property type="entry name" value="GGDEF"/>
    <property type="match status" value="1"/>
</dbReference>
<reference evidence="4 5" key="1">
    <citation type="submission" date="2020-08" db="EMBL/GenBank/DDBJ databases">
        <title>Genome public.</title>
        <authorList>
            <person name="Liu C."/>
            <person name="Sun Q."/>
        </authorList>
    </citation>
    <scope>NUCLEOTIDE SEQUENCE [LARGE SCALE GENOMIC DNA]</scope>
    <source>
        <strain evidence="4 5">NSJ-46</strain>
    </source>
</reference>
<dbReference type="Gene3D" id="3.30.70.270">
    <property type="match status" value="1"/>
</dbReference>
<dbReference type="Gene3D" id="3.20.20.450">
    <property type="entry name" value="EAL domain"/>
    <property type="match status" value="1"/>
</dbReference>
<dbReference type="PROSITE" id="PS50883">
    <property type="entry name" value="EAL"/>
    <property type="match status" value="1"/>
</dbReference>
<dbReference type="InterPro" id="IPR029787">
    <property type="entry name" value="Nucleotide_cyclase"/>
</dbReference>
<dbReference type="InterPro" id="IPR043128">
    <property type="entry name" value="Rev_trsase/Diguanyl_cyclase"/>
</dbReference>
<dbReference type="InterPro" id="IPR035919">
    <property type="entry name" value="EAL_sf"/>
</dbReference>
<sequence length="553" mass="63898">MEKQLREEQGNIQQKIWNILCRDHYMVLGLLDLKSGYISFPVLCGKNESWDGGAQYRYEKVLKDMMDERVDLACRKVFGRCASIETIRENMEVGGKYCFQVYNQSDQMECVTYYWFDREEKIVLVAVDDMKEEQERDPVTGGLNRKGYMHHAAKILAANPEEKFAMLHFNISRFKTINDLFGYETGDLLLRKKMNSLRNSFLQPILLARMEADSFAALVEQKNLDYARLAELLHSVYEKVSMKVDIYGICGIYLIPEHCTLSVSEMYDRAKLAKNWIKNQYVQPYAVFRDQMKADYEQTSIAISQLEDAIRNEEIQIYYQPIYDANTEKIISAEALARWNSEKHGVMLPGKFVPALEESGHITMLDTCIHHKVYKFLQERKLKGLPTVKIAMNLSRMDLMDDNIMRLILEDIKSTGEDEPQVSYEITESAYTTISQAGMKFLKTLHSRGISILMDDFGSGVSSFSTIREYEFDVLKLDIGFTRKIGTNAKNDNIIISIIELAHRLGMRVVAEGVETREQADFLKENGCDYFQGYYFSRPVPQEQFEVLLEGDL</sequence>
<feature type="domain" description="GGDEF" evidence="3">
    <location>
        <begin position="162"/>
        <end position="290"/>
    </location>
</feature>
<evidence type="ECO:0000313" key="5">
    <source>
        <dbReference type="Proteomes" id="UP000657421"/>
    </source>
</evidence>
<proteinExistence type="predicted"/>
<dbReference type="InterPro" id="IPR050706">
    <property type="entry name" value="Cyclic-di-GMP_PDE-like"/>
</dbReference>
<gene>
    <name evidence="4" type="ORF">H8716_13735</name>
</gene>
<dbReference type="SMART" id="SM00267">
    <property type="entry name" value="GGDEF"/>
    <property type="match status" value="1"/>
</dbReference>
<dbReference type="SUPFAM" id="SSF55073">
    <property type="entry name" value="Nucleotide cyclase"/>
    <property type="match status" value="1"/>
</dbReference>